<dbReference type="EMBL" id="AGXW01000012">
    <property type="protein sequence ID" value="EKJ89717.1"/>
    <property type="molecule type" value="Genomic_DNA"/>
</dbReference>
<organism evidence="1 2">
    <name type="scientific">Bacteroides finegoldii CL09T03C10</name>
    <dbReference type="NCBI Taxonomy" id="997888"/>
    <lineage>
        <taxon>Bacteria</taxon>
        <taxon>Pseudomonadati</taxon>
        <taxon>Bacteroidota</taxon>
        <taxon>Bacteroidia</taxon>
        <taxon>Bacteroidales</taxon>
        <taxon>Bacteroidaceae</taxon>
        <taxon>Bacteroides</taxon>
    </lineage>
</organism>
<dbReference type="Proteomes" id="UP000007995">
    <property type="component" value="Unassembled WGS sequence"/>
</dbReference>
<dbReference type="PROSITE" id="PS51257">
    <property type="entry name" value="PROKAR_LIPOPROTEIN"/>
    <property type="match status" value="1"/>
</dbReference>
<comment type="caution">
    <text evidence="1">The sequence shown here is derived from an EMBL/GenBank/DDBJ whole genome shotgun (WGS) entry which is preliminary data.</text>
</comment>
<gene>
    <name evidence="1" type="ORF">HMPREF1057_03258</name>
</gene>
<reference evidence="1 2" key="1">
    <citation type="submission" date="2012-02" db="EMBL/GenBank/DDBJ databases">
        <title>The Genome Sequence of Bacteroides finegoldii CL09T03C10.</title>
        <authorList>
            <consortium name="The Broad Institute Genome Sequencing Platform"/>
            <person name="Earl A."/>
            <person name="Ward D."/>
            <person name="Feldgarden M."/>
            <person name="Gevers D."/>
            <person name="Zitomersky N.L."/>
            <person name="Coyne M.J."/>
            <person name="Comstock L.E."/>
            <person name="Young S.K."/>
            <person name="Zeng Q."/>
            <person name="Gargeya S."/>
            <person name="Fitzgerald M."/>
            <person name="Haas B."/>
            <person name="Abouelleil A."/>
            <person name="Alvarado L."/>
            <person name="Arachchi H.M."/>
            <person name="Berlin A."/>
            <person name="Chapman S.B."/>
            <person name="Gearin G."/>
            <person name="Goldberg J."/>
            <person name="Griggs A."/>
            <person name="Gujja S."/>
            <person name="Hansen M."/>
            <person name="Heiman D."/>
            <person name="Howarth C."/>
            <person name="Larimer J."/>
            <person name="Lui A."/>
            <person name="MacDonald P.J.P."/>
            <person name="McCowen C."/>
            <person name="Montmayeur A."/>
            <person name="Murphy C."/>
            <person name="Neiman D."/>
            <person name="Pearson M."/>
            <person name="Priest M."/>
            <person name="Roberts A."/>
            <person name="Saif S."/>
            <person name="Shea T."/>
            <person name="Sisk P."/>
            <person name="Stolte C."/>
            <person name="Sykes S."/>
            <person name="Wortman J."/>
            <person name="Nusbaum C."/>
            <person name="Birren B."/>
        </authorList>
    </citation>
    <scope>NUCLEOTIDE SEQUENCE [LARGE SCALE GENOMIC DNA]</scope>
    <source>
        <strain evidence="1 2">CL09T03C10</strain>
    </source>
</reference>
<evidence type="ECO:0000313" key="2">
    <source>
        <dbReference type="Proteomes" id="UP000007995"/>
    </source>
</evidence>
<name>K5BS69_9BACE</name>
<protein>
    <recommendedName>
        <fullName evidence="3">Lipoprotein</fullName>
    </recommendedName>
</protein>
<proteinExistence type="predicted"/>
<accession>K5BS69</accession>
<dbReference type="AlphaFoldDB" id="K5BS69"/>
<dbReference type="RefSeq" id="WP_007765398.1">
    <property type="nucleotide sequence ID" value="NZ_AKBZ01000002.1"/>
</dbReference>
<evidence type="ECO:0000313" key="1">
    <source>
        <dbReference type="EMBL" id="EKJ89717.1"/>
    </source>
</evidence>
<dbReference type="HOGENOM" id="CLU_1479266_0_0_10"/>
<evidence type="ECO:0008006" key="3">
    <source>
        <dbReference type="Google" id="ProtNLM"/>
    </source>
</evidence>
<sequence length="182" mass="21058">MKNKSFYLTLLGVFLWVGCTFKPPMPAESEILNQIRLEPKIDKFVFGVSIGSALDSYNFKLKRTPRQALIKDGILLPGGVYWSKLNPKYNDKFIEVNEDNARYVYATPHLDGISFISAGPAGYDTSRYMIALVGYHYEVTDWAKRINKYNSSQFADISGTKEYLLEYDRNLKRWNCVRDLNW</sequence>